<organism evidence="2 3">
    <name type="scientific">Penicilliopsis zonata CBS 506.65</name>
    <dbReference type="NCBI Taxonomy" id="1073090"/>
    <lineage>
        <taxon>Eukaryota</taxon>
        <taxon>Fungi</taxon>
        <taxon>Dikarya</taxon>
        <taxon>Ascomycota</taxon>
        <taxon>Pezizomycotina</taxon>
        <taxon>Eurotiomycetes</taxon>
        <taxon>Eurotiomycetidae</taxon>
        <taxon>Eurotiales</taxon>
        <taxon>Aspergillaceae</taxon>
        <taxon>Penicilliopsis</taxon>
    </lineage>
</organism>
<gene>
    <name evidence="2" type="ORF">ASPZODRAFT_2094681</name>
</gene>
<dbReference type="EMBL" id="KV878343">
    <property type="protein sequence ID" value="OJJ46287.1"/>
    <property type="molecule type" value="Genomic_DNA"/>
</dbReference>
<reference evidence="3" key="1">
    <citation type="journal article" date="2017" name="Genome Biol.">
        <title>Comparative genomics reveals high biological diversity and specific adaptations in the industrially and medically important fungal genus Aspergillus.</title>
        <authorList>
            <person name="de Vries R.P."/>
            <person name="Riley R."/>
            <person name="Wiebenga A."/>
            <person name="Aguilar-Osorio G."/>
            <person name="Amillis S."/>
            <person name="Uchima C.A."/>
            <person name="Anderluh G."/>
            <person name="Asadollahi M."/>
            <person name="Askin M."/>
            <person name="Barry K."/>
            <person name="Battaglia E."/>
            <person name="Bayram O."/>
            <person name="Benocci T."/>
            <person name="Braus-Stromeyer S.A."/>
            <person name="Caldana C."/>
            <person name="Canovas D."/>
            <person name="Cerqueira G.C."/>
            <person name="Chen F."/>
            <person name="Chen W."/>
            <person name="Choi C."/>
            <person name="Clum A."/>
            <person name="Dos Santos R.A."/>
            <person name="Damasio A.R."/>
            <person name="Diallinas G."/>
            <person name="Emri T."/>
            <person name="Fekete E."/>
            <person name="Flipphi M."/>
            <person name="Freyberg S."/>
            <person name="Gallo A."/>
            <person name="Gournas C."/>
            <person name="Habgood R."/>
            <person name="Hainaut M."/>
            <person name="Harispe M.L."/>
            <person name="Henrissat B."/>
            <person name="Hilden K.S."/>
            <person name="Hope R."/>
            <person name="Hossain A."/>
            <person name="Karabika E."/>
            <person name="Karaffa L."/>
            <person name="Karanyi Z."/>
            <person name="Krasevec N."/>
            <person name="Kuo A."/>
            <person name="Kusch H."/>
            <person name="LaButti K."/>
            <person name="Lagendijk E.L."/>
            <person name="Lapidus A."/>
            <person name="Levasseur A."/>
            <person name="Lindquist E."/>
            <person name="Lipzen A."/>
            <person name="Logrieco A.F."/>
            <person name="MacCabe A."/>
            <person name="Maekelae M.R."/>
            <person name="Malavazi I."/>
            <person name="Melin P."/>
            <person name="Meyer V."/>
            <person name="Mielnichuk N."/>
            <person name="Miskei M."/>
            <person name="Molnar A.P."/>
            <person name="Mule G."/>
            <person name="Ngan C.Y."/>
            <person name="Orejas M."/>
            <person name="Orosz E."/>
            <person name="Ouedraogo J.P."/>
            <person name="Overkamp K.M."/>
            <person name="Park H.-S."/>
            <person name="Perrone G."/>
            <person name="Piumi F."/>
            <person name="Punt P.J."/>
            <person name="Ram A.F."/>
            <person name="Ramon A."/>
            <person name="Rauscher S."/>
            <person name="Record E."/>
            <person name="Riano-Pachon D.M."/>
            <person name="Robert V."/>
            <person name="Roehrig J."/>
            <person name="Ruller R."/>
            <person name="Salamov A."/>
            <person name="Salih N.S."/>
            <person name="Samson R.A."/>
            <person name="Sandor E."/>
            <person name="Sanguinetti M."/>
            <person name="Schuetze T."/>
            <person name="Sepcic K."/>
            <person name="Shelest E."/>
            <person name="Sherlock G."/>
            <person name="Sophianopoulou V."/>
            <person name="Squina F.M."/>
            <person name="Sun H."/>
            <person name="Susca A."/>
            <person name="Todd R.B."/>
            <person name="Tsang A."/>
            <person name="Unkles S.E."/>
            <person name="van de Wiele N."/>
            <person name="van Rossen-Uffink D."/>
            <person name="Oliveira J.V."/>
            <person name="Vesth T.C."/>
            <person name="Visser J."/>
            <person name="Yu J.-H."/>
            <person name="Zhou M."/>
            <person name="Andersen M.R."/>
            <person name="Archer D.B."/>
            <person name="Baker S.E."/>
            <person name="Benoit I."/>
            <person name="Brakhage A.A."/>
            <person name="Braus G.H."/>
            <person name="Fischer R."/>
            <person name="Frisvad J.C."/>
            <person name="Goldman G.H."/>
            <person name="Houbraken J."/>
            <person name="Oakley B."/>
            <person name="Pocsi I."/>
            <person name="Scazzocchio C."/>
            <person name="Seiboth B."/>
            <person name="vanKuyk P.A."/>
            <person name="Wortman J."/>
            <person name="Dyer P.S."/>
            <person name="Grigoriev I.V."/>
        </authorList>
    </citation>
    <scope>NUCLEOTIDE SEQUENCE [LARGE SCALE GENOMIC DNA]</scope>
    <source>
        <strain evidence="3">CBS 506.65</strain>
    </source>
</reference>
<dbReference type="GeneID" id="34614164"/>
<proteinExistence type="predicted"/>
<dbReference type="RefSeq" id="XP_022580797.1">
    <property type="nucleotide sequence ID" value="XM_022727700.1"/>
</dbReference>
<sequence length="100" mass="11537">MHRSINKTAQEHDQKKSRGKRTRKMPTKDETATLRGTLQEMLSLKLNTRGGKEGKEEEEEEEEEENRTVQYQEPAVDSLQELSVFALKKMSLHPSQPVIT</sequence>
<dbReference type="Proteomes" id="UP000184188">
    <property type="component" value="Unassembled WGS sequence"/>
</dbReference>
<dbReference type="VEuPathDB" id="FungiDB:ASPZODRAFT_2094681"/>
<evidence type="ECO:0000256" key="1">
    <source>
        <dbReference type="SAM" id="MobiDB-lite"/>
    </source>
</evidence>
<evidence type="ECO:0000313" key="3">
    <source>
        <dbReference type="Proteomes" id="UP000184188"/>
    </source>
</evidence>
<evidence type="ECO:0000313" key="2">
    <source>
        <dbReference type="EMBL" id="OJJ46287.1"/>
    </source>
</evidence>
<feature type="compositionally biased region" description="Acidic residues" evidence="1">
    <location>
        <begin position="56"/>
        <end position="65"/>
    </location>
</feature>
<feature type="region of interest" description="Disordered" evidence="1">
    <location>
        <begin position="1"/>
        <end position="75"/>
    </location>
</feature>
<dbReference type="AlphaFoldDB" id="A0A1L9SGR9"/>
<name>A0A1L9SGR9_9EURO</name>
<keyword evidence="3" id="KW-1185">Reference proteome</keyword>
<protein>
    <submittedName>
        <fullName evidence="2">Uncharacterized protein</fullName>
    </submittedName>
</protein>
<accession>A0A1L9SGR9</accession>